<keyword evidence="1" id="KW-0812">Transmembrane</keyword>
<sequence>MTDSAGTAPSEVAATRDRTDSVMPIFQERLRVSWWAWPLPLLGAGLMAMQVHMGNPGLRAWLPYVVLMPLAVLGMVWLGRVRVRLSSDEIHVGKAHLPLRFVGEVEVVTSDQKRKALGPELDPAAFVVHRPWVGPMLWMELTDPDDPTPYWLFSVRDPERLKESILKAKAGELAAVAEGS</sequence>
<evidence type="ECO:0000256" key="1">
    <source>
        <dbReference type="SAM" id="Phobius"/>
    </source>
</evidence>
<keyword evidence="3" id="KW-1185">Reference proteome</keyword>
<gene>
    <name evidence="2" type="ORF">TL08_08405</name>
</gene>
<organism evidence="2 3">
    <name type="scientific">Actinoalloteichus hymeniacidonis</name>
    <dbReference type="NCBI Taxonomy" id="340345"/>
    <lineage>
        <taxon>Bacteria</taxon>
        <taxon>Bacillati</taxon>
        <taxon>Actinomycetota</taxon>
        <taxon>Actinomycetes</taxon>
        <taxon>Pseudonocardiales</taxon>
        <taxon>Pseudonocardiaceae</taxon>
        <taxon>Actinoalloteichus</taxon>
    </lineage>
</organism>
<protein>
    <submittedName>
        <fullName evidence="2">DUF3093 family protein</fullName>
    </submittedName>
</protein>
<dbReference type="KEGG" id="ahm:TL08_08405"/>
<dbReference type="Proteomes" id="UP000095210">
    <property type="component" value="Chromosome"/>
</dbReference>
<proteinExistence type="predicted"/>
<evidence type="ECO:0000313" key="3">
    <source>
        <dbReference type="Proteomes" id="UP000095210"/>
    </source>
</evidence>
<accession>A0AAC9HP91</accession>
<dbReference type="InterPro" id="IPR021443">
    <property type="entry name" value="DUF3093"/>
</dbReference>
<reference evidence="3" key="1">
    <citation type="submission" date="2016-03" db="EMBL/GenBank/DDBJ databases">
        <title>Complete genome sequence of the type strain Actinoalloteichus hymeniacidonis DSM 45092.</title>
        <authorList>
            <person name="Schaffert L."/>
            <person name="Albersmeier A."/>
            <person name="Winkler A."/>
            <person name="Kalinowski J."/>
            <person name="Zotchev S."/>
            <person name="Ruckert C."/>
        </authorList>
    </citation>
    <scope>NUCLEOTIDE SEQUENCE [LARGE SCALE GENOMIC DNA]</scope>
    <source>
        <strain evidence="3">HPA177(T) (DSM 45092(T))</strain>
    </source>
</reference>
<keyword evidence="1" id="KW-1133">Transmembrane helix</keyword>
<dbReference type="Pfam" id="PF11292">
    <property type="entry name" value="DUF3093"/>
    <property type="match status" value="1"/>
</dbReference>
<name>A0AAC9HP91_9PSEU</name>
<feature type="transmembrane region" description="Helical" evidence="1">
    <location>
        <begin position="61"/>
        <end position="79"/>
    </location>
</feature>
<feature type="transmembrane region" description="Helical" evidence="1">
    <location>
        <begin position="32"/>
        <end position="49"/>
    </location>
</feature>
<keyword evidence="1" id="KW-0472">Membrane</keyword>
<dbReference type="EMBL" id="CP014859">
    <property type="protein sequence ID" value="AOS62496.1"/>
    <property type="molecule type" value="Genomic_DNA"/>
</dbReference>
<evidence type="ECO:0000313" key="2">
    <source>
        <dbReference type="EMBL" id="AOS62496.1"/>
    </source>
</evidence>
<dbReference type="AlphaFoldDB" id="A0AAC9HP91"/>